<accession>A0A5C5RAU8</accession>
<dbReference type="RefSeq" id="WP_146560217.1">
    <property type="nucleotide sequence ID" value="NZ_VIGW01000003.1"/>
</dbReference>
<name>A0A5C5RAU8_9ACTN</name>
<evidence type="ECO:0000313" key="1">
    <source>
        <dbReference type="EMBL" id="TWS19836.1"/>
    </source>
</evidence>
<dbReference type="OrthoDB" id="4219687at2"/>
<comment type="caution">
    <text evidence="1">The sequence shown here is derived from an EMBL/GenBank/DDBJ whole genome shotgun (WGS) entry which is preliminary data.</text>
</comment>
<dbReference type="Proteomes" id="UP000317291">
    <property type="component" value="Unassembled WGS sequence"/>
</dbReference>
<reference evidence="1 2" key="1">
    <citation type="submission" date="2019-06" db="EMBL/GenBank/DDBJ databases">
        <title>Tsukamurella conjunctivitidis sp. nov., Tsukamurella assacharolytica sp. nov. and Tsukamurella sputae sp. nov. isolated from patients with conjunctivitis, bacteraemia (lymphoma) and respiratory infection (sputum) in Hong Kong.</title>
        <authorList>
            <person name="Teng J.L.L."/>
            <person name="Lee H.H."/>
            <person name="Fong J.Y.H."/>
            <person name="Fok K.M.N."/>
            <person name="Lau S.K.P."/>
            <person name="Woo P.C.Y."/>
        </authorList>
    </citation>
    <scope>NUCLEOTIDE SEQUENCE [LARGE SCALE GENOMIC DNA]</scope>
    <source>
        <strain evidence="1 2">HKU71</strain>
    </source>
</reference>
<protein>
    <recommendedName>
        <fullName evidence="3">FCS-type domain-containing protein</fullName>
    </recommendedName>
</protein>
<evidence type="ECO:0008006" key="3">
    <source>
        <dbReference type="Google" id="ProtNLM"/>
    </source>
</evidence>
<keyword evidence="2" id="KW-1185">Reference proteome</keyword>
<gene>
    <name evidence="1" type="ORF">FK529_06705</name>
</gene>
<sequence length="111" mass="12189">MTTARRRRSAACAWCGREVVSEGPGRTRKYCRRSCRQRAYEARNAVAGTSLPADSVVLTADEAEAVGERMFEVRCAAEDVRTAIAEGAGQDELVELADRLVETARAAERLR</sequence>
<dbReference type="EMBL" id="VIGW01000003">
    <property type="protein sequence ID" value="TWS19836.1"/>
    <property type="molecule type" value="Genomic_DNA"/>
</dbReference>
<proteinExistence type="predicted"/>
<evidence type="ECO:0000313" key="2">
    <source>
        <dbReference type="Proteomes" id="UP000317291"/>
    </source>
</evidence>
<dbReference type="AlphaFoldDB" id="A0A5C5RAU8"/>
<organism evidence="1 2">
    <name type="scientific">Tsukamurella asaccharolytica</name>
    <dbReference type="NCBI Taxonomy" id="2592067"/>
    <lineage>
        <taxon>Bacteria</taxon>
        <taxon>Bacillati</taxon>
        <taxon>Actinomycetota</taxon>
        <taxon>Actinomycetes</taxon>
        <taxon>Mycobacteriales</taxon>
        <taxon>Tsukamurellaceae</taxon>
        <taxon>Tsukamurella</taxon>
    </lineage>
</organism>